<dbReference type="Gene3D" id="2.80.10.50">
    <property type="match status" value="1"/>
</dbReference>
<dbReference type="Proteomes" id="UP000181942">
    <property type="component" value="Unassembled WGS sequence"/>
</dbReference>
<feature type="domain" description="Ricin B lectin" evidence="1">
    <location>
        <begin position="31"/>
        <end position="84"/>
    </location>
</feature>
<accession>A0A1I2YCB9</accession>
<dbReference type="EMBL" id="FONR01000066">
    <property type="protein sequence ID" value="SFH23019.1"/>
    <property type="molecule type" value="Genomic_DNA"/>
</dbReference>
<dbReference type="InterPro" id="IPR035992">
    <property type="entry name" value="Ricin_B-like_lectins"/>
</dbReference>
<dbReference type="AlphaFoldDB" id="A0A1I2YCB9"/>
<name>A0A1I2YCB9_9ACTN</name>
<proteinExistence type="predicted"/>
<dbReference type="Pfam" id="PF14200">
    <property type="entry name" value="RicinB_lectin_2"/>
    <property type="match status" value="1"/>
</dbReference>
<organism evidence="2 3">
    <name type="scientific">Streptomyces mirabilis</name>
    <dbReference type="NCBI Taxonomy" id="68239"/>
    <lineage>
        <taxon>Bacteria</taxon>
        <taxon>Bacillati</taxon>
        <taxon>Actinomycetota</taxon>
        <taxon>Actinomycetes</taxon>
        <taxon>Kitasatosporales</taxon>
        <taxon>Streptomycetaceae</taxon>
        <taxon>Streptomyces</taxon>
    </lineage>
</organism>
<keyword evidence="2" id="KW-0430">Lectin</keyword>
<dbReference type="STRING" id="68239.GCA_000745715_08980"/>
<dbReference type="SUPFAM" id="SSF50370">
    <property type="entry name" value="Ricin B-like lectins"/>
    <property type="match status" value="1"/>
</dbReference>
<evidence type="ECO:0000313" key="3">
    <source>
        <dbReference type="Proteomes" id="UP000181942"/>
    </source>
</evidence>
<evidence type="ECO:0000313" key="2">
    <source>
        <dbReference type="EMBL" id="SFH23019.1"/>
    </source>
</evidence>
<gene>
    <name evidence="2" type="ORF">SAMN02787118_1668</name>
</gene>
<dbReference type="GO" id="GO:0030246">
    <property type="term" value="F:carbohydrate binding"/>
    <property type="evidence" value="ECO:0007669"/>
    <property type="project" value="UniProtKB-KW"/>
</dbReference>
<reference evidence="2 3" key="1">
    <citation type="submission" date="2016-10" db="EMBL/GenBank/DDBJ databases">
        <authorList>
            <person name="de Groot N.N."/>
        </authorList>
    </citation>
    <scope>NUCLEOTIDE SEQUENCE [LARGE SCALE GENOMIC DNA]</scope>
    <source>
        <strain evidence="2 3">OK461</strain>
    </source>
</reference>
<evidence type="ECO:0000259" key="1">
    <source>
        <dbReference type="Pfam" id="PF14200"/>
    </source>
</evidence>
<dbReference type="InterPro" id="IPR000772">
    <property type="entry name" value="Ricin_B_lectin"/>
</dbReference>
<sequence length="86" mass="9384">MTGRVAGARPVHGRLHVVHDHVQNTPSSTDSQWTLTDAGNGYYKLKNLNSGLNAGVAQSFTSNGAAVIQWNDVNVDDQLWKIVRIN</sequence>
<protein>
    <submittedName>
        <fullName evidence="2">Ricin-type beta-trefoil lectin domain-like</fullName>
    </submittedName>
</protein>